<dbReference type="RefSeq" id="WP_125438670.1">
    <property type="nucleotide sequence ID" value="NZ_RWIU01000004.1"/>
</dbReference>
<evidence type="ECO:0000313" key="2">
    <source>
        <dbReference type="Proteomes" id="UP000270291"/>
    </source>
</evidence>
<gene>
    <name evidence="1" type="ORF">EI293_13425</name>
</gene>
<evidence type="ECO:0000313" key="1">
    <source>
        <dbReference type="EMBL" id="RSK42794.1"/>
    </source>
</evidence>
<protein>
    <submittedName>
        <fullName evidence="1">DUF4249 domain-containing protein</fullName>
    </submittedName>
</protein>
<comment type="caution">
    <text evidence="1">The sequence shown here is derived from an EMBL/GenBank/DDBJ whole genome shotgun (WGS) entry which is preliminary data.</text>
</comment>
<keyword evidence="2" id="KW-1185">Reference proteome</keyword>
<sequence length="393" mass="44079">MPRRLPVYSALLWLLALLLPSCIEPYTPDVVSSPRQFLVVDGFINSQGITTITLQRTVDIAAKTPPPPEKGAAVSIEEENGSRHTLPEGTVKGTYSSAQLTLNPQRNYRLRILTAAGKEYASEYVPVKTTPPIDAVTWQAADKGLSIYVSSHDASNQTQYYRWEYTETWEITSPYNPLVEYKNGRIQNIVTPFPTICWSTNNSSAIALASTTRLTQDKVSNYLLRSLPSTADRLRQRYSILVKQHAQTADEYMYWEILRKNTENIGTLFDPLPSQLTGNIRCLNDESELALGFISAHSVEQKRLFITRNELPTTWRIQSGYESCLPADTIFLDRPTPPPPAAATLQAAFSNPNYLPIYALETPTGTVYGYISKSRDCIDCRTRGTAVKPDFWP</sequence>
<dbReference type="Pfam" id="PF14054">
    <property type="entry name" value="DUF4249"/>
    <property type="match status" value="1"/>
</dbReference>
<reference evidence="1 2" key="1">
    <citation type="submission" date="2018-12" db="EMBL/GenBank/DDBJ databases">
        <authorList>
            <person name="Feng G."/>
            <person name="Zhu H."/>
        </authorList>
    </citation>
    <scope>NUCLEOTIDE SEQUENCE [LARGE SCALE GENOMIC DNA]</scope>
    <source>
        <strain evidence="1 2">LMG 26000</strain>
    </source>
</reference>
<accession>A0A3R9NVM9</accession>
<name>A0A3R9NVM9_9BACT</name>
<dbReference type="AlphaFoldDB" id="A0A3R9NVM9"/>
<proteinExistence type="predicted"/>
<dbReference type="OrthoDB" id="1062680at2"/>
<organism evidence="1 2">
    <name type="scientific">Hymenobacter perfusus</name>
    <dbReference type="NCBI Taxonomy" id="1236770"/>
    <lineage>
        <taxon>Bacteria</taxon>
        <taxon>Pseudomonadati</taxon>
        <taxon>Bacteroidota</taxon>
        <taxon>Cytophagia</taxon>
        <taxon>Cytophagales</taxon>
        <taxon>Hymenobacteraceae</taxon>
        <taxon>Hymenobacter</taxon>
    </lineage>
</organism>
<dbReference type="InterPro" id="IPR025345">
    <property type="entry name" value="DUF4249"/>
</dbReference>
<dbReference type="EMBL" id="RWIU01000004">
    <property type="protein sequence ID" value="RSK42794.1"/>
    <property type="molecule type" value="Genomic_DNA"/>
</dbReference>
<dbReference type="Proteomes" id="UP000270291">
    <property type="component" value="Unassembled WGS sequence"/>
</dbReference>